<feature type="compositionally biased region" description="Polar residues" evidence="1">
    <location>
        <begin position="146"/>
        <end position="156"/>
    </location>
</feature>
<keyword evidence="3" id="KW-1185">Reference proteome</keyword>
<dbReference type="GO" id="GO:0005789">
    <property type="term" value="C:endoplasmic reticulum membrane"/>
    <property type="evidence" value="ECO:0007669"/>
    <property type="project" value="TreeGrafter"/>
</dbReference>
<protein>
    <submittedName>
        <fullName evidence="2">Testis-expressed sequence 264 protein</fullName>
    </submittedName>
</protein>
<gene>
    <name evidence="2" type="ORF">X975_07260</name>
</gene>
<feature type="region of interest" description="Disordered" evidence="1">
    <location>
        <begin position="121"/>
        <end position="165"/>
    </location>
</feature>
<dbReference type="EMBL" id="KK118570">
    <property type="protein sequence ID" value="KFM73298.1"/>
    <property type="molecule type" value="Genomic_DNA"/>
</dbReference>
<evidence type="ECO:0000256" key="1">
    <source>
        <dbReference type="SAM" id="MobiDB-lite"/>
    </source>
</evidence>
<dbReference type="OrthoDB" id="2140079at2759"/>
<name>A0A087U7F9_STEMI</name>
<evidence type="ECO:0000313" key="3">
    <source>
        <dbReference type="Proteomes" id="UP000054359"/>
    </source>
</evidence>
<dbReference type="GO" id="GO:0061709">
    <property type="term" value="P:reticulophagy"/>
    <property type="evidence" value="ECO:0007669"/>
    <property type="project" value="TreeGrafter"/>
</dbReference>
<dbReference type="PANTHER" id="PTHR15949:SF3">
    <property type="entry name" value="TESTIS-EXPRESSED PROTEIN 264"/>
    <property type="match status" value="1"/>
</dbReference>
<reference evidence="2 3" key="1">
    <citation type="submission" date="2013-11" db="EMBL/GenBank/DDBJ databases">
        <title>Genome sequencing of Stegodyphus mimosarum.</title>
        <authorList>
            <person name="Bechsgaard J."/>
        </authorList>
    </citation>
    <scope>NUCLEOTIDE SEQUENCE [LARGE SCALE GENOMIC DNA]</scope>
</reference>
<proteinExistence type="predicted"/>
<evidence type="ECO:0000313" key="2">
    <source>
        <dbReference type="EMBL" id="KFM73298.1"/>
    </source>
</evidence>
<dbReference type="AlphaFoldDB" id="A0A087U7F9"/>
<feature type="compositionally biased region" description="Basic and acidic residues" evidence="1">
    <location>
        <begin position="91"/>
        <end position="108"/>
    </location>
</feature>
<organism evidence="2 3">
    <name type="scientific">Stegodyphus mimosarum</name>
    <name type="common">African social velvet spider</name>
    <dbReference type="NCBI Taxonomy" id="407821"/>
    <lineage>
        <taxon>Eukaryota</taxon>
        <taxon>Metazoa</taxon>
        <taxon>Ecdysozoa</taxon>
        <taxon>Arthropoda</taxon>
        <taxon>Chelicerata</taxon>
        <taxon>Arachnida</taxon>
        <taxon>Araneae</taxon>
        <taxon>Araneomorphae</taxon>
        <taxon>Entelegynae</taxon>
        <taxon>Eresoidea</taxon>
        <taxon>Eresidae</taxon>
        <taxon>Stegodyphus</taxon>
    </lineage>
</organism>
<dbReference type="GO" id="GO:0005657">
    <property type="term" value="C:replication fork"/>
    <property type="evidence" value="ECO:0007669"/>
    <property type="project" value="TreeGrafter"/>
</dbReference>
<dbReference type="GO" id="GO:0000421">
    <property type="term" value="C:autophagosome membrane"/>
    <property type="evidence" value="ECO:0007669"/>
    <property type="project" value="TreeGrafter"/>
</dbReference>
<feature type="region of interest" description="Disordered" evidence="1">
    <location>
        <begin position="89"/>
        <end position="108"/>
    </location>
</feature>
<dbReference type="PANTHER" id="PTHR15949">
    <property type="entry name" value="TESTIS-EXPRESSED PROTEIN 264"/>
    <property type="match status" value="1"/>
</dbReference>
<dbReference type="GO" id="GO:0106300">
    <property type="term" value="P:protein-DNA covalent cross-linking repair"/>
    <property type="evidence" value="ECO:0007669"/>
    <property type="project" value="TreeGrafter"/>
</dbReference>
<sequence length="165" mass="18374">MILAKGFQITKFPSVEYVVYADFPHTNFLSVLIAVHRVIPAFREYIQEKKLQAYPLIEICDGLLITYLAPLSKQSEFFVYEALAESEEEVTSEKTVDEADEASVKDLEELPDTISSVDSLVEGGSKVEELPSNEEVLDSLEEKNKTAGNGSEASTESFEELQLDS</sequence>
<dbReference type="Proteomes" id="UP000054359">
    <property type="component" value="Unassembled WGS sequence"/>
</dbReference>
<dbReference type="GO" id="GO:0005634">
    <property type="term" value="C:nucleus"/>
    <property type="evidence" value="ECO:0007669"/>
    <property type="project" value="TreeGrafter"/>
</dbReference>
<accession>A0A087U7F9</accession>
<feature type="non-terminal residue" evidence="2">
    <location>
        <position position="165"/>
    </location>
</feature>